<evidence type="ECO:0000259" key="7">
    <source>
        <dbReference type="Pfam" id="PF05199"/>
    </source>
</evidence>
<dbReference type="RefSeq" id="WP_341406777.1">
    <property type="nucleotide sequence ID" value="NZ_JBBUKT010000009.1"/>
</dbReference>
<evidence type="ECO:0000256" key="3">
    <source>
        <dbReference type="ARBA" id="ARBA00022630"/>
    </source>
</evidence>
<keyword evidence="9" id="KW-1185">Reference proteome</keyword>
<keyword evidence="5" id="KW-0560">Oxidoreductase</keyword>
<keyword evidence="4" id="KW-0274">FAD</keyword>
<evidence type="ECO:0000256" key="1">
    <source>
        <dbReference type="ARBA" id="ARBA00001974"/>
    </source>
</evidence>
<evidence type="ECO:0000256" key="2">
    <source>
        <dbReference type="ARBA" id="ARBA00010790"/>
    </source>
</evidence>
<protein>
    <submittedName>
        <fullName evidence="8">GMC family oxidoreductase</fullName>
    </submittedName>
</protein>
<dbReference type="InterPro" id="IPR007867">
    <property type="entry name" value="GMC_OxRtase_C"/>
</dbReference>
<dbReference type="EMBL" id="JBBUKT010000009">
    <property type="protein sequence ID" value="MEK7953018.1"/>
    <property type="molecule type" value="Genomic_DNA"/>
</dbReference>
<dbReference type="Gene3D" id="3.50.50.60">
    <property type="entry name" value="FAD/NAD(P)-binding domain"/>
    <property type="match status" value="2"/>
</dbReference>
<evidence type="ECO:0000256" key="5">
    <source>
        <dbReference type="ARBA" id="ARBA00023002"/>
    </source>
</evidence>
<dbReference type="SUPFAM" id="SSF54373">
    <property type="entry name" value="FAD-linked reductases, C-terminal domain"/>
    <property type="match status" value="1"/>
</dbReference>
<dbReference type="Pfam" id="PF05199">
    <property type="entry name" value="GMC_oxred_C"/>
    <property type="match status" value="1"/>
</dbReference>
<evidence type="ECO:0000313" key="8">
    <source>
        <dbReference type="EMBL" id="MEK7953018.1"/>
    </source>
</evidence>
<proteinExistence type="inferred from homology"/>
<gene>
    <name evidence="8" type="ORF">WKV53_21065</name>
</gene>
<reference evidence="8 9" key="1">
    <citation type="submission" date="2024-04" db="EMBL/GenBank/DDBJ databases">
        <title>Luteolibacter sp. isolated from soil.</title>
        <authorList>
            <person name="An J."/>
        </authorList>
    </citation>
    <scope>NUCLEOTIDE SEQUENCE [LARGE SCALE GENOMIC DNA]</scope>
    <source>
        <strain evidence="8 9">Y139</strain>
    </source>
</reference>
<dbReference type="SUPFAM" id="SSF51905">
    <property type="entry name" value="FAD/NAD(P)-binding domain"/>
    <property type="match status" value="1"/>
</dbReference>
<dbReference type="InterPro" id="IPR000172">
    <property type="entry name" value="GMC_OxRdtase_N"/>
</dbReference>
<accession>A0ABU9AZN9</accession>
<comment type="caution">
    <text evidence="8">The sequence shown here is derived from an EMBL/GenBank/DDBJ whole genome shotgun (WGS) entry which is preliminary data.</text>
</comment>
<evidence type="ECO:0000256" key="4">
    <source>
        <dbReference type="ARBA" id="ARBA00022827"/>
    </source>
</evidence>
<keyword evidence="3" id="KW-0285">Flavoprotein</keyword>
<dbReference type="InterPro" id="IPR036188">
    <property type="entry name" value="FAD/NAD-bd_sf"/>
</dbReference>
<comment type="similarity">
    <text evidence="2">Belongs to the GMC oxidoreductase family.</text>
</comment>
<sequence>MATNLNLKGKAEHTYDAIVVGSGISGGWAAKELCEKGLKTLVLERGRDVKHIEGYDTTMSAPWQLSHLNRPTRQMLEDQKVQNRTGYTVTPAHGQYFVNDKENPYIEEKRFDWMRGYHKGGRSLLWGKQSYRLSPMDFEANAKDGIAIPWPINYADLAPWYDHAEKFAGISGSLEGLDQLPDGIFQPPMALTPAELDFKKAVEAKWPGRKVIPGRVAHLTAPTPEQLALGRSSCMYRNLCMRGCPYGAYFSSQAATLKAAENTGNMTLRPHSIVHSVIFDDETDKAIGVRLIDELTKETTEFFAKIIFLNASTVASTAILMHSKSKRFPEGMDESGSLGRNLMDHHLGVGATGVFEEHLDKITYGRRPNGIYIPRYRNHTEKPTRSYLRGYGYQGGGLRQGWTRQIDGFGEEFKKQLTSFGPWGVGIGGFGECLPYADNRIWLHPDKTDQWGLPLVVANAAFRENEINMRLDMRDDAVAMLEAMGAKDIQSYNNEPAIGLGIHEMGTARMGDSPKNSVLNKWNQVWGAPNVFCTDGSAMTSAGCQNPSLTYMALTARAVDHAVSEAKKGNI</sequence>
<dbReference type="PANTHER" id="PTHR42784">
    <property type="entry name" value="PYRANOSE 2-OXIDASE"/>
    <property type="match status" value="1"/>
</dbReference>
<dbReference type="Pfam" id="PF00732">
    <property type="entry name" value="GMC_oxred_N"/>
    <property type="match status" value="1"/>
</dbReference>
<comment type="cofactor">
    <cofactor evidence="1">
        <name>FAD</name>
        <dbReference type="ChEBI" id="CHEBI:57692"/>
    </cofactor>
</comment>
<feature type="domain" description="Glucose-methanol-choline oxidoreductase C-terminal" evidence="7">
    <location>
        <begin position="435"/>
        <end position="554"/>
    </location>
</feature>
<name>A0ABU9AZN9_9BACT</name>
<organism evidence="8 9">
    <name type="scientific">Luteolibacter soli</name>
    <dbReference type="NCBI Taxonomy" id="3135280"/>
    <lineage>
        <taxon>Bacteria</taxon>
        <taxon>Pseudomonadati</taxon>
        <taxon>Verrucomicrobiota</taxon>
        <taxon>Verrucomicrobiia</taxon>
        <taxon>Verrucomicrobiales</taxon>
        <taxon>Verrucomicrobiaceae</taxon>
        <taxon>Luteolibacter</taxon>
    </lineage>
</organism>
<evidence type="ECO:0000259" key="6">
    <source>
        <dbReference type="Pfam" id="PF00732"/>
    </source>
</evidence>
<dbReference type="PANTHER" id="PTHR42784:SF1">
    <property type="entry name" value="PYRANOSE 2-OXIDASE"/>
    <property type="match status" value="1"/>
</dbReference>
<feature type="domain" description="Glucose-methanol-choline oxidoreductase N-terminal" evidence="6">
    <location>
        <begin position="232"/>
        <end position="345"/>
    </location>
</feature>
<dbReference type="Proteomes" id="UP001371305">
    <property type="component" value="Unassembled WGS sequence"/>
</dbReference>
<evidence type="ECO:0000313" key="9">
    <source>
        <dbReference type="Proteomes" id="UP001371305"/>
    </source>
</evidence>
<dbReference type="InterPro" id="IPR051473">
    <property type="entry name" value="P2Ox-like"/>
</dbReference>